<dbReference type="Proteomes" id="UP000305848">
    <property type="component" value="Unassembled WGS sequence"/>
</dbReference>
<feature type="chain" id="PRO_5020947134" evidence="1">
    <location>
        <begin position="22"/>
        <end position="151"/>
    </location>
</feature>
<organism evidence="3 4">
    <name type="scientific">Ilyomonas limi</name>
    <dbReference type="NCBI Taxonomy" id="2575867"/>
    <lineage>
        <taxon>Bacteria</taxon>
        <taxon>Pseudomonadati</taxon>
        <taxon>Bacteroidota</taxon>
        <taxon>Chitinophagia</taxon>
        <taxon>Chitinophagales</taxon>
        <taxon>Chitinophagaceae</taxon>
        <taxon>Ilyomonas</taxon>
    </lineage>
</organism>
<dbReference type="InterPro" id="IPR038670">
    <property type="entry name" value="HslJ-like_sf"/>
</dbReference>
<evidence type="ECO:0000313" key="3">
    <source>
        <dbReference type="EMBL" id="TKK69347.1"/>
    </source>
</evidence>
<name>A0A4U3L6U5_9BACT</name>
<dbReference type="PANTHER" id="PTHR35535">
    <property type="entry name" value="HEAT SHOCK PROTEIN HSLJ"/>
    <property type="match status" value="1"/>
</dbReference>
<proteinExistence type="predicted"/>
<sequence length="151" mass="16617">MKIVICILLLATLGCKRSANNQQLLAADTQVEATPTAFDQQPGNTPSGKWQLIPVMPSDTAAGRIPVLNFIMDSKRVTGNTGCNNFSGTFEVDKNSLTFNHDFISTKMACPGYDEAAFERNLLRTNSFEINGDTLVLKVSQTPLSYWIKVR</sequence>
<dbReference type="InterPro" id="IPR053147">
    <property type="entry name" value="Hsp_HslJ-like"/>
</dbReference>
<feature type="domain" description="DUF306" evidence="2">
    <location>
        <begin position="46"/>
        <end position="140"/>
    </location>
</feature>
<protein>
    <submittedName>
        <fullName evidence="3">META domain-containing protein</fullName>
    </submittedName>
</protein>
<keyword evidence="4" id="KW-1185">Reference proteome</keyword>
<reference evidence="3 4" key="1">
    <citation type="submission" date="2019-05" db="EMBL/GenBank/DDBJ databases">
        <title>Panacibacter sp. strain 17mud1-8 Genome sequencing and assembly.</title>
        <authorList>
            <person name="Chhetri G."/>
        </authorList>
    </citation>
    <scope>NUCLEOTIDE SEQUENCE [LARGE SCALE GENOMIC DNA]</scope>
    <source>
        <strain evidence="3 4">17mud1-8</strain>
    </source>
</reference>
<dbReference type="RefSeq" id="WP_137261342.1">
    <property type="nucleotide sequence ID" value="NZ_SZQL01000005.1"/>
</dbReference>
<dbReference type="PANTHER" id="PTHR35535:SF1">
    <property type="entry name" value="HEAT SHOCK PROTEIN HSLJ"/>
    <property type="match status" value="1"/>
</dbReference>
<feature type="signal peptide" evidence="1">
    <location>
        <begin position="1"/>
        <end position="21"/>
    </location>
</feature>
<comment type="caution">
    <text evidence="3">The sequence shown here is derived from an EMBL/GenBank/DDBJ whole genome shotgun (WGS) entry which is preliminary data.</text>
</comment>
<dbReference type="InterPro" id="IPR005184">
    <property type="entry name" value="DUF306_Meta_HslJ"/>
</dbReference>
<dbReference type="AlphaFoldDB" id="A0A4U3L6U5"/>
<dbReference type="EMBL" id="SZQL01000005">
    <property type="protein sequence ID" value="TKK69347.1"/>
    <property type="molecule type" value="Genomic_DNA"/>
</dbReference>
<gene>
    <name evidence="3" type="ORF">FC093_08505</name>
</gene>
<evidence type="ECO:0000313" key="4">
    <source>
        <dbReference type="Proteomes" id="UP000305848"/>
    </source>
</evidence>
<dbReference type="OrthoDB" id="880459at2"/>
<evidence type="ECO:0000256" key="1">
    <source>
        <dbReference type="SAM" id="SignalP"/>
    </source>
</evidence>
<keyword evidence="1" id="KW-0732">Signal</keyword>
<evidence type="ECO:0000259" key="2">
    <source>
        <dbReference type="Pfam" id="PF03724"/>
    </source>
</evidence>
<dbReference type="Pfam" id="PF03724">
    <property type="entry name" value="META"/>
    <property type="match status" value="1"/>
</dbReference>
<dbReference type="PROSITE" id="PS51257">
    <property type="entry name" value="PROKAR_LIPOPROTEIN"/>
    <property type="match status" value="1"/>
</dbReference>
<accession>A0A4U3L6U5</accession>
<dbReference type="Gene3D" id="2.40.128.270">
    <property type="match status" value="1"/>
</dbReference>